<evidence type="ECO:0000313" key="2">
    <source>
        <dbReference type="EMBL" id="ABX13062.1"/>
    </source>
</evidence>
<keyword evidence="3" id="KW-1185">Reference proteome</keyword>
<dbReference type="KEGG" id="nmr:Nmar_1166"/>
<dbReference type="OrthoDB" id="11840at2157"/>
<dbReference type="Pfam" id="PF02195">
    <property type="entry name" value="ParB_N"/>
    <property type="match status" value="1"/>
</dbReference>
<dbReference type="InterPro" id="IPR050336">
    <property type="entry name" value="Chromosome_partition/occlusion"/>
</dbReference>
<dbReference type="InterPro" id="IPR003115">
    <property type="entry name" value="ParB_N"/>
</dbReference>
<gene>
    <name evidence="2" type="ordered locus">Nmar_1166</name>
</gene>
<dbReference type="eggNOG" id="arCOG11113">
    <property type="taxonomic scope" value="Archaea"/>
</dbReference>
<dbReference type="STRING" id="436308.Nmar_1166"/>
<reference evidence="2 3" key="1">
    <citation type="journal article" date="2010" name="Proc. Natl. Acad. Sci. U.S.A.">
        <title>Nitrosopumilus maritimus genome reveals unique mechanisms for nitrification and autotrophy in globally distributed marine crenarchaea.</title>
        <authorList>
            <person name="Walker C.B."/>
            <person name="de la Torre J.R."/>
            <person name="Klotz M.G."/>
            <person name="Urakawa H."/>
            <person name="Pinel N."/>
            <person name="Arp D.J."/>
            <person name="Brochier-Armanet C."/>
            <person name="Chain P.S."/>
            <person name="Chan P.P."/>
            <person name="Gollabgir A."/>
            <person name="Hemp J."/>
            <person name="Hugler M."/>
            <person name="Karr E.A."/>
            <person name="Konneke M."/>
            <person name="Shin M."/>
            <person name="Lawton T.J."/>
            <person name="Lowe T."/>
            <person name="Martens-Habbena W."/>
            <person name="Sayavedra-Soto L.A."/>
            <person name="Lang D."/>
            <person name="Sievert S.M."/>
            <person name="Rosenzweig A.C."/>
            <person name="Manning G."/>
            <person name="Stahl D.A."/>
        </authorList>
    </citation>
    <scope>NUCLEOTIDE SEQUENCE [LARGE SCALE GENOMIC DNA]</scope>
    <source>
        <strain evidence="2 3">SCM1</strain>
    </source>
</reference>
<dbReference type="PANTHER" id="PTHR33375:SF1">
    <property type="entry name" value="CHROMOSOME-PARTITIONING PROTEIN PARB-RELATED"/>
    <property type="match status" value="1"/>
</dbReference>
<protein>
    <submittedName>
        <fullName evidence="2">ParB domain protein nuclease</fullName>
    </submittedName>
</protein>
<dbReference type="InParanoid" id="A9A5Q7"/>
<dbReference type="GeneID" id="5773502"/>
<dbReference type="InterPro" id="IPR036086">
    <property type="entry name" value="ParB/Sulfiredoxin_sf"/>
</dbReference>
<dbReference type="PANTHER" id="PTHR33375">
    <property type="entry name" value="CHROMOSOME-PARTITIONING PROTEIN PARB-RELATED"/>
    <property type="match status" value="1"/>
</dbReference>
<dbReference type="EMBL" id="CP000866">
    <property type="protein sequence ID" value="ABX13062.1"/>
    <property type="molecule type" value="Genomic_DNA"/>
</dbReference>
<evidence type="ECO:0000313" key="3">
    <source>
        <dbReference type="Proteomes" id="UP000000792"/>
    </source>
</evidence>
<dbReference type="RefSeq" id="WP_012215549.1">
    <property type="nucleotide sequence ID" value="NC_010085.1"/>
</dbReference>
<dbReference type="EnsemblBacteria" id="ABX13062">
    <property type="protein sequence ID" value="ABX13062"/>
    <property type="gene ID" value="Nmar_1166"/>
</dbReference>
<sequence>MSFQKISVKNIRIGKRFRKDIGSIQLLENSIATLGLLQPIIVKQETSGAFTLLAGFRRLQACKSLGFEKIDAHVMGDKK</sequence>
<dbReference type="SMART" id="SM00470">
    <property type="entry name" value="ParB"/>
    <property type="match status" value="1"/>
</dbReference>
<name>A9A5Q7_NITMS</name>
<dbReference type="HOGENOM" id="CLU_2597868_0_0_2"/>
<evidence type="ECO:0000259" key="1">
    <source>
        <dbReference type="SMART" id="SM00470"/>
    </source>
</evidence>
<dbReference type="AlphaFoldDB" id="A9A5Q7"/>
<organism evidence="2 3">
    <name type="scientific">Nitrosopumilus maritimus (strain SCM1)</name>
    <dbReference type="NCBI Taxonomy" id="436308"/>
    <lineage>
        <taxon>Archaea</taxon>
        <taxon>Nitrososphaerota</taxon>
        <taxon>Nitrososphaeria</taxon>
        <taxon>Nitrosopumilales</taxon>
        <taxon>Nitrosopumilaceae</taxon>
        <taxon>Nitrosopumilus</taxon>
    </lineage>
</organism>
<dbReference type="Gene3D" id="3.90.1530.10">
    <property type="entry name" value="Conserved hypothetical protein from pyrococcus furiosus pfu- 392566-001, ParB domain"/>
    <property type="match status" value="1"/>
</dbReference>
<feature type="domain" description="ParB-like N-terminal" evidence="1">
    <location>
        <begin position="4"/>
        <end position="79"/>
    </location>
</feature>
<accession>A9A5Q7</accession>
<dbReference type="Proteomes" id="UP000000792">
    <property type="component" value="Chromosome"/>
</dbReference>
<proteinExistence type="predicted"/>
<dbReference type="SUPFAM" id="SSF110849">
    <property type="entry name" value="ParB/Sulfiredoxin"/>
    <property type="match status" value="1"/>
</dbReference>